<evidence type="ECO:0000313" key="2">
    <source>
        <dbReference type="EMBL" id="THV52543.1"/>
    </source>
</evidence>
<feature type="compositionally biased region" description="Polar residues" evidence="1">
    <location>
        <begin position="39"/>
        <end position="49"/>
    </location>
</feature>
<proteinExistence type="predicted"/>
<feature type="region of interest" description="Disordered" evidence="1">
    <location>
        <begin position="1"/>
        <end position="71"/>
    </location>
</feature>
<dbReference type="AlphaFoldDB" id="A0A4S8R3W9"/>
<evidence type="ECO:0000313" key="3">
    <source>
        <dbReference type="Proteomes" id="UP000308671"/>
    </source>
</evidence>
<organism evidence="2 3">
    <name type="scientific">Botrytis galanthina</name>
    <dbReference type="NCBI Taxonomy" id="278940"/>
    <lineage>
        <taxon>Eukaryota</taxon>
        <taxon>Fungi</taxon>
        <taxon>Dikarya</taxon>
        <taxon>Ascomycota</taxon>
        <taxon>Pezizomycotina</taxon>
        <taxon>Leotiomycetes</taxon>
        <taxon>Helotiales</taxon>
        <taxon>Sclerotiniaceae</taxon>
        <taxon>Botrytis</taxon>
    </lineage>
</organism>
<comment type="caution">
    <text evidence="2">The sequence shown here is derived from an EMBL/GenBank/DDBJ whole genome shotgun (WGS) entry which is preliminary data.</text>
</comment>
<feature type="compositionally biased region" description="Basic and acidic residues" evidence="1">
    <location>
        <begin position="15"/>
        <end position="24"/>
    </location>
</feature>
<accession>A0A4S8R3W9</accession>
<evidence type="ECO:0000256" key="1">
    <source>
        <dbReference type="SAM" id="MobiDB-lite"/>
    </source>
</evidence>
<keyword evidence="3" id="KW-1185">Reference proteome</keyword>
<dbReference type="OrthoDB" id="3527518at2759"/>
<protein>
    <submittedName>
        <fullName evidence="2">Uncharacterized protein</fullName>
    </submittedName>
</protein>
<sequence>MNTLKVANTTANKTQNDKRDDKTKITPAYNGFKTPPANFLTSPLASFSQAKAPRPGNTRRDLPTSSTIGKRGFRTRNNLVDNQRAAHSLPIHDSLYLRLLAETRRQLENPRGILTMPETQDDDARGMTSPTIM</sequence>
<feature type="compositionally biased region" description="Polar residues" evidence="1">
    <location>
        <begin position="1"/>
        <end position="14"/>
    </location>
</feature>
<reference evidence="2 3" key="1">
    <citation type="submission" date="2017-12" db="EMBL/GenBank/DDBJ databases">
        <title>Comparative genomics of Botrytis spp.</title>
        <authorList>
            <person name="Valero-Jimenez C.A."/>
            <person name="Tapia P."/>
            <person name="Veloso J."/>
            <person name="Silva-Moreno E."/>
            <person name="Staats M."/>
            <person name="Valdes J.H."/>
            <person name="Van Kan J.A.L."/>
        </authorList>
    </citation>
    <scope>NUCLEOTIDE SEQUENCE [LARGE SCALE GENOMIC DNA]</scope>
    <source>
        <strain evidence="2 3">MUCL435</strain>
    </source>
</reference>
<feature type="region of interest" description="Disordered" evidence="1">
    <location>
        <begin position="114"/>
        <end position="133"/>
    </location>
</feature>
<gene>
    <name evidence="2" type="ORF">BGAL_0076g00280</name>
</gene>
<dbReference type="Proteomes" id="UP000308671">
    <property type="component" value="Unassembled WGS sequence"/>
</dbReference>
<dbReference type="EMBL" id="PQXL01000076">
    <property type="protein sequence ID" value="THV52543.1"/>
    <property type="molecule type" value="Genomic_DNA"/>
</dbReference>
<name>A0A4S8R3W9_9HELO</name>